<keyword evidence="5" id="KW-0645">Protease</keyword>
<dbReference type="Pfam" id="PF00082">
    <property type="entry name" value="Peptidase_S8"/>
    <property type="match status" value="1"/>
</dbReference>
<dbReference type="SUPFAM" id="SSF52743">
    <property type="entry name" value="Subtilisin-like"/>
    <property type="match status" value="1"/>
</dbReference>
<dbReference type="AlphaFoldDB" id="A0A314UZR9"/>
<comment type="similarity">
    <text evidence="2">Belongs to the peptidase S8 family.</text>
</comment>
<dbReference type="GO" id="GO:0004252">
    <property type="term" value="F:serine-type endopeptidase activity"/>
    <property type="evidence" value="ECO:0007669"/>
    <property type="project" value="InterPro"/>
</dbReference>
<proteinExistence type="inferred from homology"/>
<reference evidence="5 6" key="1">
    <citation type="submission" date="2018-02" db="EMBL/GenBank/DDBJ databases">
        <title>Draft genome of wild Prunus yedoensis var. nudiflora.</title>
        <authorList>
            <person name="Baek S."/>
            <person name="Kim J.-H."/>
            <person name="Choi K."/>
            <person name="Kim G.-B."/>
            <person name="Cho A."/>
            <person name="Jang H."/>
            <person name="Shin C.-H."/>
            <person name="Yu H.-J."/>
            <person name="Mun J.-H."/>
        </authorList>
    </citation>
    <scope>NUCLEOTIDE SEQUENCE [LARGE SCALE GENOMIC DNA]</scope>
    <source>
        <strain evidence="6">cv. Jeju island</strain>
        <tissue evidence="5">Leaf</tissue>
    </source>
</reference>
<dbReference type="STRING" id="2094558.A0A314UZR9"/>
<dbReference type="Gene3D" id="3.40.50.200">
    <property type="entry name" value="Peptidase S8/S53 domain"/>
    <property type="match status" value="1"/>
</dbReference>
<evidence type="ECO:0000256" key="1">
    <source>
        <dbReference type="ARBA" id="ARBA00004613"/>
    </source>
</evidence>
<keyword evidence="5" id="KW-0378">Hydrolase</keyword>
<gene>
    <name evidence="5" type="ORF">Pyn_11523</name>
</gene>
<evidence type="ECO:0000313" key="6">
    <source>
        <dbReference type="Proteomes" id="UP000250321"/>
    </source>
</evidence>
<evidence type="ECO:0000313" key="5">
    <source>
        <dbReference type="EMBL" id="PQM42863.1"/>
    </source>
</evidence>
<sequence length="145" mass="15880">MFDETCKNHYGKFAGTNSARDTVGHGTITSSIAAGNYVEEVSYFGLAKGTIKGVAPLAKLTIYKVSWEEGILGSDALIGMDQAIADGNGINITGWSMFRNSLYYHYHNCQSFTIGSKQNTTLPKLQIFPFMASLYAREGILHNKL</sequence>
<dbReference type="InterPro" id="IPR000209">
    <property type="entry name" value="Peptidase_S8/S53_dom"/>
</dbReference>
<keyword evidence="3" id="KW-0732">Signal</keyword>
<evidence type="ECO:0000256" key="3">
    <source>
        <dbReference type="ARBA" id="ARBA00022729"/>
    </source>
</evidence>
<dbReference type="InterPro" id="IPR036852">
    <property type="entry name" value="Peptidase_S8/S53_dom_sf"/>
</dbReference>
<organism evidence="5 6">
    <name type="scientific">Prunus yedoensis var. nudiflora</name>
    <dbReference type="NCBI Taxonomy" id="2094558"/>
    <lineage>
        <taxon>Eukaryota</taxon>
        <taxon>Viridiplantae</taxon>
        <taxon>Streptophyta</taxon>
        <taxon>Embryophyta</taxon>
        <taxon>Tracheophyta</taxon>
        <taxon>Spermatophyta</taxon>
        <taxon>Magnoliopsida</taxon>
        <taxon>eudicotyledons</taxon>
        <taxon>Gunneridae</taxon>
        <taxon>Pentapetalae</taxon>
        <taxon>rosids</taxon>
        <taxon>fabids</taxon>
        <taxon>Rosales</taxon>
        <taxon>Rosaceae</taxon>
        <taxon>Amygdaloideae</taxon>
        <taxon>Amygdaleae</taxon>
        <taxon>Prunus</taxon>
    </lineage>
</organism>
<name>A0A314UZR9_PRUYE</name>
<comment type="caution">
    <text evidence="5">The sequence shown here is derived from an EMBL/GenBank/DDBJ whole genome shotgun (WGS) entry which is preliminary data.</text>
</comment>
<dbReference type="InterPro" id="IPR045051">
    <property type="entry name" value="SBT"/>
</dbReference>
<evidence type="ECO:0000259" key="4">
    <source>
        <dbReference type="Pfam" id="PF00082"/>
    </source>
</evidence>
<feature type="domain" description="Peptidase S8/S53" evidence="4">
    <location>
        <begin position="6"/>
        <end position="91"/>
    </location>
</feature>
<protein>
    <submittedName>
        <fullName evidence="5">Subtilisin-like protease SBT1.9</fullName>
    </submittedName>
</protein>
<comment type="subcellular location">
    <subcellularLocation>
        <location evidence="1">Secreted</location>
    </subcellularLocation>
</comment>
<dbReference type="Proteomes" id="UP000250321">
    <property type="component" value="Unassembled WGS sequence"/>
</dbReference>
<dbReference type="EMBL" id="PJQY01002754">
    <property type="protein sequence ID" value="PQM42863.1"/>
    <property type="molecule type" value="Genomic_DNA"/>
</dbReference>
<evidence type="ECO:0000256" key="2">
    <source>
        <dbReference type="ARBA" id="ARBA00011073"/>
    </source>
</evidence>
<dbReference type="GO" id="GO:0005576">
    <property type="term" value="C:extracellular region"/>
    <property type="evidence" value="ECO:0007669"/>
    <property type="project" value="UniProtKB-SubCell"/>
</dbReference>
<accession>A0A314UZR9</accession>
<dbReference type="PANTHER" id="PTHR10795">
    <property type="entry name" value="PROPROTEIN CONVERTASE SUBTILISIN/KEXIN"/>
    <property type="match status" value="1"/>
</dbReference>
<dbReference type="GO" id="GO:0006508">
    <property type="term" value="P:proteolysis"/>
    <property type="evidence" value="ECO:0007669"/>
    <property type="project" value="UniProtKB-KW"/>
</dbReference>
<dbReference type="OrthoDB" id="4803627at2759"/>
<keyword evidence="6" id="KW-1185">Reference proteome</keyword>